<evidence type="ECO:0000259" key="10">
    <source>
        <dbReference type="PROSITE" id="PS50162"/>
    </source>
</evidence>
<dbReference type="SUPFAM" id="SSF52540">
    <property type="entry name" value="P-loop containing nucleoside triphosphate hydrolases"/>
    <property type="match status" value="1"/>
</dbReference>
<keyword evidence="3 7" id="KW-0547">Nucleotide-binding</keyword>
<keyword evidence="4 7" id="KW-0067">ATP-binding</keyword>
<dbReference type="SMART" id="SM00382">
    <property type="entry name" value="AAA"/>
    <property type="match status" value="1"/>
</dbReference>
<protein>
    <recommendedName>
        <fullName evidence="2 7">Protein RecA</fullName>
    </recommendedName>
    <alternativeName>
        <fullName evidence="7 8">Recombinase A</fullName>
    </alternativeName>
</protein>
<proteinExistence type="inferred from homology"/>
<dbReference type="HAMAP" id="MF_00268">
    <property type="entry name" value="RecA"/>
    <property type="match status" value="1"/>
</dbReference>
<dbReference type="InterPro" id="IPR027417">
    <property type="entry name" value="P-loop_NTPase"/>
</dbReference>
<keyword evidence="6 7" id="KW-0233">DNA recombination</keyword>
<dbReference type="PANTHER" id="PTHR45900">
    <property type="entry name" value="RECA"/>
    <property type="match status" value="1"/>
</dbReference>
<dbReference type="InterPro" id="IPR049428">
    <property type="entry name" value="RecA-like_N"/>
</dbReference>
<evidence type="ECO:0000256" key="6">
    <source>
        <dbReference type="ARBA" id="ARBA00023172"/>
    </source>
</evidence>
<evidence type="ECO:0000256" key="7">
    <source>
        <dbReference type="HAMAP-Rule" id="MF_00268"/>
    </source>
</evidence>
<comment type="caution">
    <text evidence="12">The sequence shown here is derived from an EMBL/GenBank/DDBJ whole genome shotgun (WGS) entry which is preliminary data.</text>
</comment>
<keyword evidence="7 9" id="KW-0227">DNA damage</keyword>
<dbReference type="CDD" id="cd00983">
    <property type="entry name" value="RecA"/>
    <property type="match status" value="1"/>
</dbReference>
<feature type="binding site" evidence="7">
    <location>
        <begin position="83"/>
        <end position="90"/>
    </location>
    <ligand>
        <name>ATP</name>
        <dbReference type="ChEBI" id="CHEBI:30616"/>
    </ligand>
</feature>
<dbReference type="SUPFAM" id="SSF54752">
    <property type="entry name" value="RecA protein, C-terminal domain"/>
    <property type="match status" value="1"/>
</dbReference>
<evidence type="ECO:0000256" key="5">
    <source>
        <dbReference type="ARBA" id="ARBA00023125"/>
    </source>
</evidence>
<evidence type="ECO:0000256" key="1">
    <source>
        <dbReference type="ARBA" id="ARBA00009391"/>
    </source>
</evidence>
<reference evidence="12" key="1">
    <citation type="submission" date="2023-07" db="EMBL/GenBank/DDBJ databases">
        <title>Genomic Encyclopedia of Type Strains, Phase IV (KMG-IV): sequencing the most valuable type-strain genomes for metagenomic binning, comparative biology and taxonomic classification.</title>
        <authorList>
            <person name="Goeker M."/>
        </authorList>
    </citation>
    <scope>NUCLEOTIDE SEQUENCE [LARGE SCALE GENOMIC DNA]</scope>
    <source>
        <strain evidence="12">DSM 22019</strain>
    </source>
</reference>
<evidence type="ECO:0000313" key="13">
    <source>
        <dbReference type="Proteomes" id="UP001236620"/>
    </source>
</evidence>
<comment type="subcellular location">
    <subcellularLocation>
        <location evidence="7">Cytoplasm</location>
    </subcellularLocation>
</comment>
<evidence type="ECO:0000259" key="11">
    <source>
        <dbReference type="PROSITE" id="PS50163"/>
    </source>
</evidence>
<dbReference type="InterPro" id="IPR020588">
    <property type="entry name" value="RecA_ATP-bd"/>
</dbReference>
<dbReference type="NCBIfam" id="TIGR02012">
    <property type="entry name" value="tigrfam_recA"/>
    <property type="match status" value="1"/>
</dbReference>
<organism evidence="12 13">
    <name type="scientific">Mycoplasma yeatsii</name>
    <dbReference type="NCBI Taxonomy" id="51365"/>
    <lineage>
        <taxon>Bacteria</taxon>
        <taxon>Bacillati</taxon>
        <taxon>Mycoplasmatota</taxon>
        <taxon>Mollicutes</taxon>
        <taxon>Mycoplasmataceae</taxon>
        <taxon>Mycoplasma</taxon>
    </lineage>
</organism>
<dbReference type="InterPro" id="IPR013765">
    <property type="entry name" value="DNA_recomb/repair_RecA"/>
</dbReference>
<dbReference type="PROSITE" id="PS00321">
    <property type="entry name" value="RECA_1"/>
    <property type="match status" value="1"/>
</dbReference>
<dbReference type="PANTHER" id="PTHR45900:SF1">
    <property type="entry name" value="MITOCHONDRIAL DNA REPAIR PROTEIN RECA HOMOLOG-RELATED"/>
    <property type="match status" value="1"/>
</dbReference>
<dbReference type="PROSITE" id="PS50163">
    <property type="entry name" value="RECA_3"/>
    <property type="match status" value="1"/>
</dbReference>
<dbReference type="Proteomes" id="UP001236620">
    <property type="component" value="Unassembled WGS sequence"/>
</dbReference>
<evidence type="ECO:0000256" key="8">
    <source>
        <dbReference type="RuleBase" id="RU000526"/>
    </source>
</evidence>
<comment type="function">
    <text evidence="7">Can catalyze the hydrolysis of ATP in the presence of single-stranded DNA, the ATP-dependent uptake of single-stranded DNA by duplex DNA, and the ATP-dependent hybridization of homologous single-stranded DNAs. It interacts with LexA causing its activation and leading to its autocatalytic cleavage.</text>
</comment>
<dbReference type="Pfam" id="PF21096">
    <property type="entry name" value="RecA_C"/>
    <property type="match status" value="1"/>
</dbReference>
<dbReference type="InterPro" id="IPR023400">
    <property type="entry name" value="RecA_C_sf"/>
</dbReference>
<dbReference type="Gene3D" id="3.40.50.300">
    <property type="entry name" value="P-loop containing nucleotide triphosphate hydrolases"/>
    <property type="match status" value="1"/>
</dbReference>
<keyword evidence="13" id="KW-1185">Reference proteome</keyword>
<evidence type="ECO:0000256" key="4">
    <source>
        <dbReference type="ARBA" id="ARBA00022840"/>
    </source>
</evidence>
<feature type="domain" description="RecA family profile 2" evidence="11">
    <location>
        <begin position="217"/>
        <end position="290"/>
    </location>
</feature>
<evidence type="ECO:0000256" key="9">
    <source>
        <dbReference type="RuleBase" id="RU004527"/>
    </source>
</evidence>
<name>A0ABU0NF36_9MOLU</name>
<evidence type="ECO:0000256" key="3">
    <source>
        <dbReference type="ARBA" id="ARBA00022741"/>
    </source>
</evidence>
<dbReference type="InterPro" id="IPR003593">
    <property type="entry name" value="AAA+_ATPase"/>
</dbReference>
<dbReference type="PRINTS" id="PR00142">
    <property type="entry name" value="RECA"/>
</dbReference>
<dbReference type="InterPro" id="IPR020587">
    <property type="entry name" value="RecA_monomer-monomer_interface"/>
</dbReference>
<dbReference type="InterPro" id="IPR049261">
    <property type="entry name" value="RecA-like_C"/>
</dbReference>
<dbReference type="EMBL" id="JAUSWP010000007">
    <property type="protein sequence ID" value="MDQ0568043.1"/>
    <property type="molecule type" value="Genomic_DNA"/>
</dbReference>
<accession>A0ABU0NF36</accession>
<comment type="similarity">
    <text evidence="1 7 9">Belongs to the RecA family.</text>
</comment>
<sequence length="348" mass="38606">MNEIINIEKKNEMNKVNDIKIWDSKELKETIKEIEKTFGRGSIVVLGDNNNLNIETFSSGSFLLDNALGIGGYPKGRIIEIFGPESSGKTTLSLHAISEVQKNGGIVAFIDAEHSLDPKYCKNLGIDTNKMLVSQPDNGEQALDILEMLVKSNSVDLIVVDSVAALVPKTELDGEMSDQSIGLQARMMSKALRKLNGLISKTNTTVIFINQLREKIGVIFGNPETTTGGKALKFFSSVRLEVRKGETITANSEIIGNKIKAKVVKNKTAMSFKSVILSLIYNKGIDKIGEIVDLLVSYEIITKSGVWYSYKDQKIGQGKQSVIQWLNEDEARKEDFINQIREKMNQDK</sequence>
<evidence type="ECO:0000256" key="2">
    <source>
        <dbReference type="ARBA" id="ARBA00015553"/>
    </source>
</evidence>
<evidence type="ECO:0000313" key="12">
    <source>
        <dbReference type="EMBL" id="MDQ0568043.1"/>
    </source>
</evidence>
<keyword evidence="7 8" id="KW-0742">SOS response</keyword>
<dbReference type="Pfam" id="PF00154">
    <property type="entry name" value="RecA_N"/>
    <property type="match status" value="1"/>
</dbReference>
<dbReference type="PROSITE" id="PS50162">
    <property type="entry name" value="RECA_2"/>
    <property type="match status" value="1"/>
</dbReference>
<keyword evidence="7 8" id="KW-0234">DNA repair</keyword>
<dbReference type="InterPro" id="IPR020584">
    <property type="entry name" value="DNA_recomb/repair_RecA_CS"/>
</dbReference>
<feature type="domain" description="RecA family profile 1" evidence="10">
    <location>
        <begin position="53"/>
        <end position="212"/>
    </location>
</feature>
<keyword evidence="7" id="KW-0963">Cytoplasm</keyword>
<keyword evidence="5 7" id="KW-0238">DNA-binding</keyword>
<gene>
    <name evidence="7" type="primary">recA</name>
    <name evidence="12" type="ORF">J2Z63_000691</name>
</gene>